<dbReference type="SMART" id="SM01101">
    <property type="entry name" value="CRISPR_assoc"/>
    <property type="match status" value="1"/>
</dbReference>
<dbReference type="AlphaFoldDB" id="A0A2T2WE39"/>
<dbReference type="SUPFAM" id="SSF117987">
    <property type="entry name" value="CRISPR-associated protein"/>
    <property type="match status" value="1"/>
</dbReference>
<reference evidence="1 2" key="1">
    <citation type="journal article" date="2014" name="BMC Genomics">
        <title>Comparison of environmental and isolate Sulfobacillus genomes reveals diverse carbon, sulfur, nitrogen, and hydrogen metabolisms.</title>
        <authorList>
            <person name="Justice N.B."/>
            <person name="Norman A."/>
            <person name="Brown C.T."/>
            <person name="Singh A."/>
            <person name="Thomas B.C."/>
            <person name="Banfield J.F."/>
        </authorList>
    </citation>
    <scope>NUCLEOTIDE SEQUENCE [LARGE SCALE GENOMIC DNA]</scope>
    <source>
        <strain evidence="1">AMDSBA3</strain>
    </source>
</reference>
<dbReference type="Gene3D" id="3.30.70.1210">
    <property type="entry name" value="Crispr-associated protein, domain 2"/>
    <property type="match status" value="1"/>
</dbReference>
<organism evidence="1 2">
    <name type="scientific">Sulfobacillus acidophilus</name>
    <dbReference type="NCBI Taxonomy" id="53633"/>
    <lineage>
        <taxon>Bacteria</taxon>
        <taxon>Bacillati</taxon>
        <taxon>Bacillota</taxon>
        <taxon>Clostridia</taxon>
        <taxon>Eubacteriales</taxon>
        <taxon>Clostridiales Family XVII. Incertae Sedis</taxon>
        <taxon>Sulfobacillus</taxon>
    </lineage>
</organism>
<evidence type="ECO:0000313" key="1">
    <source>
        <dbReference type="EMBL" id="PSR20488.1"/>
    </source>
</evidence>
<sequence>MTLHIVEIRPHPVALFRFLESQGLNHRGDEDLGYGIHAWLKAAFGELAPKPWRLFWDRNRPPRILAYSPIGAEELHRRLGDFADPGASAVCPKSEDLVSRPMPIFNAGRCLGLELQCLPVFRKSRSGVEQDIFLQSRESSSDRRRRDEVYCQWVQQRLTETGAVDVVDLSLYAFRLVNQLRKTRDAEGIRQSSRLVRPQVQVLGELVVRDATAFERLLARGIGRHTAFGYGMLLLRPPS</sequence>
<proteinExistence type="predicted"/>
<gene>
    <name evidence="1" type="ORF">C7B45_14820</name>
</gene>
<comment type="caution">
    <text evidence="1">The sequence shown here is derived from an EMBL/GenBank/DDBJ whole genome shotgun (WGS) entry which is preliminary data.</text>
</comment>
<protein>
    <submittedName>
        <fullName evidence="1">Type I-E CRISPR-associated protein Cas6/Cse3/CasE</fullName>
    </submittedName>
</protein>
<name>A0A2T2WE39_9FIRM</name>
<evidence type="ECO:0000313" key="2">
    <source>
        <dbReference type="Proteomes" id="UP000241848"/>
    </source>
</evidence>
<accession>A0A2T2WE39</accession>
<dbReference type="InterPro" id="IPR010179">
    <property type="entry name" value="CRISPR-assoc_prot_Cse3"/>
</dbReference>
<dbReference type="EMBL" id="PXYV01000061">
    <property type="protein sequence ID" value="PSR20488.1"/>
    <property type="molecule type" value="Genomic_DNA"/>
</dbReference>
<dbReference type="Proteomes" id="UP000241848">
    <property type="component" value="Unassembled WGS sequence"/>
</dbReference>
<dbReference type="Pfam" id="PF08798">
    <property type="entry name" value="CRISPR_assoc"/>
    <property type="match status" value="1"/>
</dbReference>